<accession>A0A434A101</accession>
<evidence type="ECO:0000313" key="1">
    <source>
        <dbReference type="EMBL" id="RUT68042.1"/>
    </source>
</evidence>
<dbReference type="EMBL" id="QWDM01000021">
    <property type="protein sequence ID" value="RUT68042.1"/>
    <property type="molecule type" value="Genomic_DNA"/>
</dbReference>
<proteinExistence type="predicted"/>
<organism evidence="1 2">
    <name type="scientific">Flavobacterium cupreum</name>
    <dbReference type="NCBI Taxonomy" id="2133766"/>
    <lineage>
        <taxon>Bacteria</taxon>
        <taxon>Pseudomonadati</taxon>
        <taxon>Bacteroidota</taxon>
        <taxon>Flavobacteriia</taxon>
        <taxon>Flavobacteriales</taxon>
        <taxon>Flavobacteriaceae</taxon>
        <taxon>Flavobacterium</taxon>
    </lineage>
</organism>
<sequence length="69" mass="8360">MVAVTDFKFKNCLKRFATNLHELFSRRFKQMYTDLFYRKARKVFVAAWFGKNTSSQSWFNTKLCELCIF</sequence>
<dbReference type="AlphaFoldDB" id="A0A434A101"/>
<comment type="caution">
    <text evidence="1">The sequence shown here is derived from an EMBL/GenBank/DDBJ whole genome shotgun (WGS) entry which is preliminary data.</text>
</comment>
<keyword evidence="2" id="KW-1185">Reference proteome</keyword>
<gene>
    <name evidence="1" type="ORF">D0817_23125</name>
</gene>
<reference evidence="2" key="1">
    <citation type="journal article" date="2019" name="Syst. Appl. Microbiol.">
        <title>Flavobacterium circumlabens sp. nov. and Flavobacterium cupreum sp. nov., two psychrotrophic species isolated from Antarctic environmental samples.</title>
        <authorList>
            <person name="Kralova S."/>
            <person name="Busse H.-J."/>
            <person name="Svec P."/>
            <person name="Maslanova I."/>
            <person name="Stankova E."/>
            <person name="Bartak M."/>
            <person name="Sedlacek I."/>
        </authorList>
    </citation>
    <scope>NUCLEOTIDE SEQUENCE [LARGE SCALE GENOMIC DNA]</scope>
    <source>
        <strain evidence="2">CCM 8825</strain>
    </source>
</reference>
<name>A0A434A101_9FLAO</name>
<dbReference type="Proteomes" id="UP000288102">
    <property type="component" value="Unassembled WGS sequence"/>
</dbReference>
<evidence type="ECO:0000313" key="2">
    <source>
        <dbReference type="Proteomes" id="UP000288102"/>
    </source>
</evidence>
<protein>
    <submittedName>
        <fullName evidence="1">Uncharacterized protein</fullName>
    </submittedName>
</protein>